<accession>A0ABX2D295</accession>
<keyword evidence="3" id="KW-1185">Reference proteome</keyword>
<evidence type="ECO:0000256" key="1">
    <source>
        <dbReference type="SAM" id="Phobius"/>
    </source>
</evidence>
<feature type="transmembrane region" description="Helical" evidence="1">
    <location>
        <begin position="6"/>
        <end position="31"/>
    </location>
</feature>
<dbReference type="Proteomes" id="UP000702425">
    <property type="component" value="Unassembled WGS sequence"/>
</dbReference>
<keyword evidence="1" id="KW-1133">Transmembrane helix</keyword>
<dbReference type="RefSeq" id="WP_172189467.1">
    <property type="nucleotide sequence ID" value="NZ_CAWPPK010000279.1"/>
</dbReference>
<evidence type="ECO:0000313" key="2">
    <source>
        <dbReference type="EMBL" id="NQE35795.1"/>
    </source>
</evidence>
<name>A0ABX2D295_9CYAN</name>
<protein>
    <recommendedName>
        <fullName evidence="4">DUF4760 domain-containing protein</fullName>
    </recommendedName>
</protein>
<organism evidence="2 3">
    <name type="scientific">Microcoleus asticus IPMA8</name>
    <dbReference type="NCBI Taxonomy" id="2563858"/>
    <lineage>
        <taxon>Bacteria</taxon>
        <taxon>Bacillati</taxon>
        <taxon>Cyanobacteriota</taxon>
        <taxon>Cyanophyceae</taxon>
        <taxon>Oscillatoriophycideae</taxon>
        <taxon>Oscillatoriales</taxon>
        <taxon>Microcoleaceae</taxon>
        <taxon>Microcoleus</taxon>
        <taxon>Microcoleus asticus</taxon>
    </lineage>
</organism>
<evidence type="ECO:0000313" key="3">
    <source>
        <dbReference type="Proteomes" id="UP000702425"/>
    </source>
</evidence>
<keyword evidence="1" id="KW-0472">Membrane</keyword>
<sequence length="161" mass="18566">MTTGNFSLSIGDISGIIQAVGVVVSLIYVALQVRASTKAIKGATYQSIISVYAEIEARISQDSEAARIYRLGCDEPEALEKDEALRFRELVCSIFNFYENLHYQYKNNLLDEVLWKGWSNYLRIKLEYPGVAKYWETNGKLYSKDFREYVKRKCLRPENKV</sequence>
<proteinExistence type="predicted"/>
<keyword evidence="1" id="KW-0812">Transmembrane</keyword>
<dbReference type="EMBL" id="SRRZ01000064">
    <property type="protein sequence ID" value="NQE35795.1"/>
    <property type="molecule type" value="Genomic_DNA"/>
</dbReference>
<gene>
    <name evidence="2" type="ORF">E5S67_03531</name>
</gene>
<reference evidence="2 3" key="1">
    <citation type="journal article" date="2020" name="Sci. Rep.">
        <title>A novel cyanobacterial geosmin producer, revising GeoA distribution and dispersion patterns in Bacteria.</title>
        <authorList>
            <person name="Churro C."/>
            <person name="Semedo-Aguiar A.P."/>
            <person name="Silva A.D."/>
            <person name="Pereira-Leal J.B."/>
            <person name="Leite R.B."/>
        </authorList>
    </citation>
    <scope>NUCLEOTIDE SEQUENCE [LARGE SCALE GENOMIC DNA]</scope>
    <source>
        <strain evidence="2 3">IPMA8</strain>
    </source>
</reference>
<evidence type="ECO:0008006" key="4">
    <source>
        <dbReference type="Google" id="ProtNLM"/>
    </source>
</evidence>
<comment type="caution">
    <text evidence="2">The sequence shown here is derived from an EMBL/GenBank/DDBJ whole genome shotgun (WGS) entry which is preliminary data.</text>
</comment>